<dbReference type="AlphaFoldDB" id="A0A6B2LWG8"/>
<dbReference type="InterPro" id="IPR027417">
    <property type="entry name" value="P-loop_NTPase"/>
</dbReference>
<dbReference type="InterPro" id="IPR001806">
    <property type="entry name" value="Small_GTPase"/>
</dbReference>
<dbReference type="InterPro" id="IPR050209">
    <property type="entry name" value="Rab_GTPases_membrane_traffic"/>
</dbReference>
<dbReference type="PROSITE" id="PS51421">
    <property type="entry name" value="RAS"/>
    <property type="match status" value="1"/>
</dbReference>
<dbReference type="Gene3D" id="3.40.50.300">
    <property type="entry name" value="P-loop containing nucleotide triphosphate hydrolases"/>
    <property type="match status" value="1"/>
</dbReference>
<reference evidence="1" key="1">
    <citation type="journal article" date="2020" name="J. Eukaryot. Microbiol.">
        <title>De novo Sequencing, Assembly and Annotation of the Transcriptome for the Free-Living Testate Amoeba Arcella intermedia.</title>
        <authorList>
            <person name="Ribeiro G.M."/>
            <person name="Porfirio-Sousa A.L."/>
            <person name="Maurer-Alcala X.X."/>
            <person name="Katz L.A."/>
            <person name="Lahr D.J.G."/>
        </authorList>
    </citation>
    <scope>NUCLEOTIDE SEQUENCE</scope>
</reference>
<dbReference type="Pfam" id="PF00071">
    <property type="entry name" value="Ras"/>
    <property type="match status" value="1"/>
</dbReference>
<sequence length="58" mass="6539">MVGNKCDLLNDRCVTTQEAQEFADHVELEFFETSAKTGENVEEAFVRLSTTVLEKLDS</sequence>
<evidence type="ECO:0000313" key="1">
    <source>
        <dbReference type="EMBL" id="NDV41011.1"/>
    </source>
</evidence>
<name>A0A6B2LWG8_9EUKA</name>
<dbReference type="GO" id="GO:0003924">
    <property type="term" value="F:GTPase activity"/>
    <property type="evidence" value="ECO:0007669"/>
    <property type="project" value="InterPro"/>
</dbReference>
<accession>A0A6B2LWG8</accession>
<dbReference type="PROSITE" id="PS51419">
    <property type="entry name" value="RAB"/>
    <property type="match status" value="1"/>
</dbReference>
<dbReference type="PANTHER" id="PTHR47979">
    <property type="entry name" value="DRAB11-RELATED"/>
    <property type="match status" value="1"/>
</dbReference>
<dbReference type="EMBL" id="GIBP01012042">
    <property type="protein sequence ID" value="NDV41011.1"/>
    <property type="molecule type" value="Transcribed_RNA"/>
</dbReference>
<protein>
    <submittedName>
        <fullName evidence="1">Uncharacterized protein</fullName>
    </submittedName>
</protein>
<proteinExistence type="predicted"/>
<dbReference type="GO" id="GO:0005525">
    <property type="term" value="F:GTP binding"/>
    <property type="evidence" value="ECO:0007669"/>
    <property type="project" value="InterPro"/>
</dbReference>
<dbReference type="SUPFAM" id="SSF52540">
    <property type="entry name" value="P-loop containing nucleoside triphosphate hydrolases"/>
    <property type="match status" value="1"/>
</dbReference>
<dbReference type="SMART" id="SM00175">
    <property type="entry name" value="RAB"/>
    <property type="match status" value="1"/>
</dbReference>
<organism evidence="1">
    <name type="scientific">Arcella intermedia</name>
    <dbReference type="NCBI Taxonomy" id="1963864"/>
    <lineage>
        <taxon>Eukaryota</taxon>
        <taxon>Amoebozoa</taxon>
        <taxon>Tubulinea</taxon>
        <taxon>Elardia</taxon>
        <taxon>Arcellinida</taxon>
        <taxon>Sphaerothecina</taxon>
        <taxon>Arcellidae</taxon>
        <taxon>Arcella</taxon>
    </lineage>
</organism>